<comment type="subcellular location">
    <subcellularLocation>
        <location evidence="1">Cell membrane</location>
    </subcellularLocation>
</comment>
<evidence type="ECO:0000256" key="11">
    <source>
        <dbReference type="ARBA" id="ARBA00022960"/>
    </source>
</evidence>
<evidence type="ECO:0000256" key="6">
    <source>
        <dbReference type="ARBA" id="ARBA00022645"/>
    </source>
</evidence>
<keyword evidence="10" id="KW-0378">Hydrolase</keyword>
<dbReference type="Pfam" id="PF00912">
    <property type="entry name" value="Transgly"/>
    <property type="match status" value="1"/>
</dbReference>
<feature type="region of interest" description="Disordered" evidence="18">
    <location>
        <begin position="711"/>
        <end position="759"/>
    </location>
</feature>
<dbReference type="RefSeq" id="WP_188929263.1">
    <property type="nucleotide sequence ID" value="NZ_BMJC01000001.1"/>
</dbReference>
<comment type="similarity">
    <text evidence="4">In the N-terminal section; belongs to the glycosyltransferase 51 family.</text>
</comment>
<feature type="compositionally biased region" description="Polar residues" evidence="18">
    <location>
        <begin position="740"/>
        <end position="750"/>
    </location>
</feature>
<dbReference type="GO" id="GO:0005886">
    <property type="term" value="C:plasma membrane"/>
    <property type="evidence" value="ECO:0007669"/>
    <property type="project" value="UniProtKB-SubCell"/>
</dbReference>
<evidence type="ECO:0000259" key="20">
    <source>
        <dbReference type="Pfam" id="PF00912"/>
    </source>
</evidence>
<keyword evidence="5" id="KW-1003">Cell membrane</keyword>
<evidence type="ECO:0000256" key="16">
    <source>
        <dbReference type="ARBA" id="ARBA00034000"/>
    </source>
</evidence>
<name>A0A8J2U9X1_9BACT</name>
<keyword evidence="9" id="KW-0808">Transferase</keyword>
<feature type="domain" description="Penicillin-binding protein transpeptidase" evidence="19">
    <location>
        <begin position="415"/>
        <end position="657"/>
    </location>
</feature>
<dbReference type="GO" id="GO:0008360">
    <property type="term" value="P:regulation of cell shape"/>
    <property type="evidence" value="ECO:0007669"/>
    <property type="project" value="UniProtKB-KW"/>
</dbReference>
<dbReference type="PANTHER" id="PTHR32282">
    <property type="entry name" value="BINDING PROTEIN TRANSPEPTIDASE, PUTATIVE-RELATED"/>
    <property type="match status" value="1"/>
</dbReference>
<sequence length="759" mass="85071">MSKAKAVRIFWILLFSGVVAFAGFIALIATGAFGQLPSLHELENPSLILASEVFAADGSSMGKYYTAKGNRLDVEYKDISPNVIHALVSTEDERFYEHSGIDGKAVLRAILRFGRDGGGSTITQQLALNMFNGERSHNRISRVIQKLKEWIIAIQLERNFTKEEIITLYLNDVSFSDNVYGIRGAARTFFRKEPDSLSIDEAAVLVGMVNNPSLFNPRTNPKAAMDRRNVVLNRLVSNHWLSEEEATTLKAKPIDMSRYRKLDENNGVAPYFRDQLRNDLKKWCKEHTNPATGKPYNLFQDGLKIYTTINPRMQAYADSAVVRQMPILQRELDAQRSVRNGDVWADHQNILDAAMRNSERWQNEEDDGLSDAAIRNSFNVPVKMKVFAWNATREKDTVMTPLDSIKYCRQMLQTGFMVMDPFTGAVKAWVGGIDFRNYKFDHVNINTKRQVGSSIKPFLYGLAIEDFNFTPMTQCPAVQQYFPDYNAYVPARNGSHWEPGPYPMAYGLGWSINEVAAYLMKEMGPKGPQRFAEFLKQIGIPTSVQPYPSLALGACELSLYEMLDGYTMFPTGGFNTQPYYIERIEDKHGNILANFASTPKEVLSQSTAYTMARMMQGPVDFGTAKGLRERLGLAEMGGKTGTTNDNSDCWFIGYTPQLLAGGWVGCDDRFIHLESRSADGGHVTRPIWESFFAKALADKSLGLNRNALFTKPDSVRPGEELQWSSLEKPPPPGAEGVDQGNGNASQYNDTTKAKPVNPY</sequence>
<evidence type="ECO:0000313" key="21">
    <source>
        <dbReference type="EMBL" id="GGA89216.1"/>
    </source>
</evidence>
<comment type="catalytic activity">
    <reaction evidence="16">
        <text>Preferential cleavage: (Ac)2-L-Lys-D-Ala-|-D-Ala. Also transpeptidation of peptidyl-alanyl moieties that are N-acyl substituents of D-alanine.</text>
        <dbReference type="EC" id="3.4.16.4"/>
    </reaction>
</comment>
<dbReference type="Pfam" id="PF00905">
    <property type="entry name" value="Transpeptidase"/>
    <property type="match status" value="1"/>
</dbReference>
<dbReference type="SUPFAM" id="SSF53955">
    <property type="entry name" value="Lysozyme-like"/>
    <property type="match status" value="1"/>
</dbReference>
<dbReference type="GO" id="GO:0006508">
    <property type="term" value="P:proteolysis"/>
    <property type="evidence" value="ECO:0007669"/>
    <property type="project" value="UniProtKB-KW"/>
</dbReference>
<evidence type="ECO:0000259" key="19">
    <source>
        <dbReference type="Pfam" id="PF00905"/>
    </source>
</evidence>
<evidence type="ECO:0000256" key="10">
    <source>
        <dbReference type="ARBA" id="ARBA00022801"/>
    </source>
</evidence>
<keyword evidence="14" id="KW-0511">Multifunctional enzyme</keyword>
<keyword evidence="22" id="KW-1185">Reference proteome</keyword>
<organism evidence="21 22">
    <name type="scientific">Puia dinghuensis</name>
    <dbReference type="NCBI Taxonomy" id="1792502"/>
    <lineage>
        <taxon>Bacteria</taxon>
        <taxon>Pseudomonadati</taxon>
        <taxon>Bacteroidota</taxon>
        <taxon>Chitinophagia</taxon>
        <taxon>Chitinophagales</taxon>
        <taxon>Chitinophagaceae</taxon>
        <taxon>Puia</taxon>
    </lineage>
</organism>
<feature type="domain" description="Glycosyl transferase family 51" evidence="20">
    <location>
        <begin position="61"/>
        <end position="235"/>
    </location>
</feature>
<reference evidence="21" key="2">
    <citation type="submission" date="2020-09" db="EMBL/GenBank/DDBJ databases">
        <authorList>
            <person name="Sun Q."/>
            <person name="Zhou Y."/>
        </authorList>
    </citation>
    <scope>NUCLEOTIDE SEQUENCE</scope>
    <source>
        <strain evidence="21">CGMCC 1.15448</strain>
    </source>
</reference>
<dbReference type="GO" id="GO:0008955">
    <property type="term" value="F:peptidoglycan glycosyltransferase activity"/>
    <property type="evidence" value="ECO:0007669"/>
    <property type="project" value="UniProtKB-EC"/>
</dbReference>
<evidence type="ECO:0000256" key="18">
    <source>
        <dbReference type="SAM" id="MobiDB-lite"/>
    </source>
</evidence>
<dbReference type="GO" id="GO:0030288">
    <property type="term" value="C:outer membrane-bounded periplasmic space"/>
    <property type="evidence" value="ECO:0007669"/>
    <property type="project" value="TreeGrafter"/>
</dbReference>
<dbReference type="PANTHER" id="PTHR32282:SF11">
    <property type="entry name" value="PENICILLIN-BINDING PROTEIN 1B"/>
    <property type="match status" value="1"/>
</dbReference>
<evidence type="ECO:0000256" key="13">
    <source>
        <dbReference type="ARBA" id="ARBA00023136"/>
    </source>
</evidence>
<evidence type="ECO:0000256" key="8">
    <source>
        <dbReference type="ARBA" id="ARBA00022676"/>
    </source>
</evidence>
<dbReference type="Proteomes" id="UP000607559">
    <property type="component" value="Unassembled WGS sequence"/>
</dbReference>
<evidence type="ECO:0000256" key="2">
    <source>
        <dbReference type="ARBA" id="ARBA00004752"/>
    </source>
</evidence>
<comment type="similarity">
    <text evidence="3">In the C-terminal section; belongs to the transpeptidase family.</text>
</comment>
<evidence type="ECO:0000256" key="4">
    <source>
        <dbReference type="ARBA" id="ARBA00007739"/>
    </source>
</evidence>
<dbReference type="InterPro" id="IPR036950">
    <property type="entry name" value="PBP_transglycosylase"/>
</dbReference>
<dbReference type="InterPro" id="IPR012338">
    <property type="entry name" value="Beta-lactam/transpept-like"/>
</dbReference>
<dbReference type="GO" id="GO:0008658">
    <property type="term" value="F:penicillin binding"/>
    <property type="evidence" value="ECO:0007669"/>
    <property type="project" value="InterPro"/>
</dbReference>
<dbReference type="InterPro" id="IPR050396">
    <property type="entry name" value="Glycosyltr_51/Transpeptidase"/>
</dbReference>
<dbReference type="Gene3D" id="3.40.710.10">
    <property type="entry name" value="DD-peptidase/beta-lactamase superfamily"/>
    <property type="match status" value="1"/>
</dbReference>
<evidence type="ECO:0000313" key="22">
    <source>
        <dbReference type="Proteomes" id="UP000607559"/>
    </source>
</evidence>
<proteinExistence type="inferred from homology"/>
<evidence type="ECO:0000256" key="12">
    <source>
        <dbReference type="ARBA" id="ARBA00022984"/>
    </source>
</evidence>
<keyword evidence="8" id="KW-0328">Glycosyltransferase</keyword>
<dbReference type="InterPro" id="IPR001264">
    <property type="entry name" value="Glyco_trans_51"/>
</dbReference>
<keyword evidence="11" id="KW-0133">Cell shape</keyword>
<dbReference type="SUPFAM" id="SSF56601">
    <property type="entry name" value="beta-lactamase/transpeptidase-like"/>
    <property type="match status" value="1"/>
</dbReference>
<dbReference type="EMBL" id="BMJC01000001">
    <property type="protein sequence ID" value="GGA89216.1"/>
    <property type="molecule type" value="Genomic_DNA"/>
</dbReference>
<reference evidence="21" key="1">
    <citation type="journal article" date="2014" name="Int. J. Syst. Evol. Microbiol.">
        <title>Complete genome sequence of Corynebacterium casei LMG S-19264T (=DSM 44701T), isolated from a smear-ripened cheese.</title>
        <authorList>
            <consortium name="US DOE Joint Genome Institute (JGI-PGF)"/>
            <person name="Walter F."/>
            <person name="Albersmeier A."/>
            <person name="Kalinowski J."/>
            <person name="Ruckert C."/>
        </authorList>
    </citation>
    <scope>NUCLEOTIDE SEQUENCE</scope>
    <source>
        <strain evidence="21">CGMCC 1.15448</strain>
    </source>
</reference>
<protein>
    <submittedName>
        <fullName evidence="21">Penicillin-binding protein 1A</fullName>
    </submittedName>
</protein>
<evidence type="ECO:0000256" key="7">
    <source>
        <dbReference type="ARBA" id="ARBA00022670"/>
    </source>
</evidence>
<accession>A0A8J2U9X1</accession>
<dbReference type="Gene3D" id="1.10.3810.10">
    <property type="entry name" value="Biosynthetic peptidoglycan transglycosylase-like"/>
    <property type="match status" value="1"/>
</dbReference>
<dbReference type="GO" id="GO:0009252">
    <property type="term" value="P:peptidoglycan biosynthetic process"/>
    <property type="evidence" value="ECO:0007669"/>
    <property type="project" value="UniProtKB-KW"/>
</dbReference>
<comment type="pathway">
    <text evidence="2">Cell wall biogenesis; peptidoglycan biosynthesis.</text>
</comment>
<dbReference type="InterPro" id="IPR001460">
    <property type="entry name" value="PCN-bd_Tpept"/>
</dbReference>
<evidence type="ECO:0000256" key="14">
    <source>
        <dbReference type="ARBA" id="ARBA00023268"/>
    </source>
</evidence>
<evidence type="ECO:0000256" key="9">
    <source>
        <dbReference type="ARBA" id="ARBA00022679"/>
    </source>
</evidence>
<evidence type="ECO:0000256" key="3">
    <source>
        <dbReference type="ARBA" id="ARBA00007090"/>
    </source>
</evidence>
<dbReference type="GO" id="GO:0009002">
    <property type="term" value="F:serine-type D-Ala-D-Ala carboxypeptidase activity"/>
    <property type="evidence" value="ECO:0007669"/>
    <property type="project" value="UniProtKB-EC"/>
</dbReference>
<keyword evidence="13" id="KW-0472">Membrane</keyword>
<keyword evidence="15" id="KW-0961">Cell wall biogenesis/degradation</keyword>
<evidence type="ECO:0000256" key="17">
    <source>
        <dbReference type="ARBA" id="ARBA00049902"/>
    </source>
</evidence>
<keyword evidence="6" id="KW-0121">Carboxypeptidase</keyword>
<evidence type="ECO:0000256" key="5">
    <source>
        <dbReference type="ARBA" id="ARBA00022475"/>
    </source>
</evidence>
<evidence type="ECO:0000256" key="15">
    <source>
        <dbReference type="ARBA" id="ARBA00023316"/>
    </source>
</evidence>
<dbReference type="InterPro" id="IPR023346">
    <property type="entry name" value="Lysozyme-like_dom_sf"/>
</dbReference>
<dbReference type="AlphaFoldDB" id="A0A8J2U9X1"/>
<comment type="caution">
    <text evidence="21">The sequence shown here is derived from an EMBL/GenBank/DDBJ whole genome shotgun (WGS) entry which is preliminary data.</text>
</comment>
<keyword evidence="12" id="KW-0573">Peptidoglycan synthesis</keyword>
<gene>
    <name evidence="21" type="ORF">GCM10011511_10570</name>
</gene>
<dbReference type="GO" id="GO:0071555">
    <property type="term" value="P:cell wall organization"/>
    <property type="evidence" value="ECO:0007669"/>
    <property type="project" value="UniProtKB-KW"/>
</dbReference>
<keyword evidence="7" id="KW-0645">Protease</keyword>
<evidence type="ECO:0000256" key="1">
    <source>
        <dbReference type="ARBA" id="ARBA00004236"/>
    </source>
</evidence>
<comment type="catalytic activity">
    <reaction evidence="17">
        <text>[GlcNAc-(1-&gt;4)-Mur2Ac(oyl-L-Ala-gamma-D-Glu-L-Lys-D-Ala-D-Ala)](n)-di-trans,octa-cis-undecaprenyl diphosphate + beta-D-GlcNAc-(1-&gt;4)-Mur2Ac(oyl-L-Ala-gamma-D-Glu-L-Lys-D-Ala-D-Ala)-di-trans,octa-cis-undecaprenyl diphosphate = [GlcNAc-(1-&gt;4)-Mur2Ac(oyl-L-Ala-gamma-D-Glu-L-Lys-D-Ala-D-Ala)](n+1)-di-trans,octa-cis-undecaprenyl diphosphate + di-trans,octa-cis-undecaprenyl diphosphate + H(+)</text>
        <dbReference type="Rhea" id="RHEA:23708"/>
        <dbReference type="Rhea" id="RHEA-COMP:9602"/>
        <dbReference type="Rhea" id="RHEA-COMP:9603"/>
        <dbReference type="ChEBI" id="CHEBI:15378"/>
        <dbReference type="ChEBI" id="CHEBI:58405"/>
        <dbReference type="ChEBI" id="CHEBI:60033"/>
        <dbReference type="ChEBI" id="CHEBI:78435"/>
        <dbReference type="EC" id="2.4.99.28"/>
    </reaction>
</comment>